<dbReference type="InterPro" id="IPR036534">
    <property type="entry name" value="GAR_dom_sf"/>
</dbReference>
<dbReference type="PROSITE" id="PS50222">
    <property type="entry name" value="EF_HAND_2"/>
    <property type="match status" value="2"/>
</dbReference>
<keyword evidence="3" id="KW-0106">Calcium</keyword>
<dbReference type="Pfam" id="PF02187">
    <property type="entry name" value="GAS2"/>
    <property type="match status" value="1"/>
</dbReference>
<dbReference type="InterPro" id="IPR011992">
    <property type="entry name" value="EF-hand-dom_pair"/>
</dbReference>
<dbReference type="InterPro" id="IPR003108">
    <property type="entry name" value="GAR_dom"/>
</dbReference>
<dbReference type="PROSITE" id="PS00018">
    <property type="entry name" value="EF_HAND_1"/>
    <property type="match status" value="2"/>
</dbReference>
<proteinExistence type="predicted"/>
<gene>
    <name evidence="7" type="primary">MACF1</name>
    <name evidence="7" type="ORF">T4E_5019</name>
</gene>
<dbReference type="SMART" id="SM00054">
    <property type="entry name" value="EFh"/>
    <property type="match status" value="2"/>
</dbReference>
<dbReference type="SUPFAM" id="SSF47473">
    <property type="entry name" value="EF-hand"/>
    <property type="match status" value="1"/>
</dbReference>
<name>A0A0V0XZL1_TRIPS</name>
<comment type="subcellular location">
    <subcellularLocation>
        <location evidence="1">Cytoplasm</location>
        <location evidence="1">Cytoskeleton</location>
    </subcellularLocation>
</comment>
<dbReference type="GO" id="GO:0005856">
    <property type="term" value="C:cytoskeleton"/>
    <property type="evidence" value="ECO:0007669"/>
    <property type="project" value="UniProtKB-SubCell"/>
</dbReference>
<evidence type="ECO:0000313" key="8">
    <source>
        <dbReference type="Proteomes" id="UP000054815"/>
    </source>
</evidence>
<dbReference type="SUPFAM" id="SSF143575">
    <property type="entry name" value="GAS2 domain-like"/>
    <property type="match status" value="1"/>
</dbReference>
<evidence type="ECO:0000259" key="6">
    <source>
        <dbReference type="PROSITE" id="PS51460"/>
    </source>
</evidence>
<dbReference type="STRING" id="6337.A0A0V0XZL1"/>
<reference evidence="7 8" key="1">
    <citation type="submission" date="2015-01" db="EMBL/GenBank/DDBJ databases">
        <title>Evolution of Trichinella species and genotypes.</title>
        <authorList>
            <person name="Korhonen P.K."/>
            <person name="Edoardo P."/>
            <person name="Giuseppe L.R."/>
            <person name="Gasser R.B."/>
        </authorList>
    </citation>
    <scope>NUCLEOTIDE SEQUENCE [LARGE SCALE GENOMIC DNA]</scope>
    <source>
        <strain evidence="7">ISS141</strain>
    </source>
</reference>
<evidence type="ECO:0000259" key="5">
    <source>
        <dbReference type="PROSITE" id="PS50222"/>
    </source>
</evidence>
<organism evidence="7 8">
    <name type="scientific">Trichinella pseudospiralis</name>
    <name type="common">Parasitic roundworm</name>
    <dbReference type="NCBI Taxonomy" id="6337"/>
    <lineage>
        <taxon>Eukaryota</taxon>
        <taxon>Metazoa</taxon>
        <taxon>Ecdysozoa</taxon>
        <taxon>Nematoda</taxon>
        <taxon>Enoplea</taxon>
        <taxon>Dorylaimia</taxon>
        <taxon>Trichinellida</taxon>
        <taxon>Trichinellidae</taxon>
        <taxon>Trichinella</taxon>
    </lineage>
</organism>
<dbReference type="Gene3D" id="1.10.238.10">
    <property type="entry name" value="EF-hand"/>
    <property type="match status" value="1"/>
</dbReference>
<dbReference type="AlphaFoldDB" id="A0A0V0XZL1"/>
<keyword evidence="2" id="KW-0963">Cytoplasm</keyword>
<feature type="domain" description="GAR" evidence="6">
    <location>
        <begin position="358"/>
        <end position="428"/>
    </location>
</feature>
<dbReference type="Pfam" id="PF13499">
    <property type="entry name" value="EF-hand_7"/>
    <property type="match status" value="1"/>
</dbReference>
<dbReference type="GO" id="GO:0008017">
    <property type="term" value="F:microtubule binding"/>
    <property type="evidence" value="ECO:0007669"/>
    <property type="project" value="InterPro"/>
</dbReference>
<comment type="caution">
    <text evidence="7">The sequence shown here is derived from an EMBL/GenBank/DDBJ whole genome shotgun (WGS) entry which is preliminary data.</text>
</comment>
<evidence type="ECO:0000256" key="4">
    <source>
        <dbReference type="ARBA" id="ARBA00023212"/>
    </source>
</evidence>
<dbReference type="InterPro" id="IPR018247">
    <property type="entry name" value="EF_Hand_1_Ca_BS"/>
</dbReference>
<keyword evidence="4" id="KW-0206">Cytoskeleton</keyword>
<feature type="domain" description="EF-hand" evidence="5">
    <location>
        <begin position="321"/>
        <end position="356"/>
    </location>
</feature>
<dbReference type="Gene3D" id="3.30.920.20">
    <property type="entry name" value="Gas2-like domain"/>
    <property type="match status" value="1"/>
</dbReference>
<evidence type="ECO:0000313" key="7">
    <source>
        <dbReference type="EMBL" id="KRX93510.1"/>
    </source>
</evidence>
<dbReference type="EMBL" id="JYDU01000087">
    <property type="protein sequence ID" value="KRX93510.1"/>
    <property type="molecule type" value="Genomic_DNA"/>
</dbReference>
<dbReference type="PROSITE" id="PS51460">
    <property type="entry name" value="GAR"/>
    <property type="match status" value="1"/>
</dbReference>
<evidence type="ECO:0000256" key="1">
    <source>
        <dbReference type="ARBA" id="ARBA00004245"/>
    </source>
</evidence>
<evidence type="ECO:0000256" key="2">
    <source>
        <dbReference type="ARBA" id="ARBA00022490"/>
    </source>
</evidence>
<evidence type="ECO:0000256" key="3">
    <source>
        <dbReference type="ARBA" id="ARBA00022837"/>
    </source>
</evidence>
<dbReference type="Proteomes" id="UP000054815">
    <property type="component" value="Unassembled WGS sequence"/>
</dbReference>
<protein>
    <submittedName>
        <fullName evidence="7">Microtubule-actin cross-linking factor 1, isoforms 1/2/3/5</fullName>
    </submittedName>
</protein>
<dbReference type="Gene3D" id="1.20.58.60">
    <property type="match status" value="1"/>
</dbReference>
<dbReference type="SMART" id="SM00243">
    <property type="entry name" value="GAS2"/>
    <property type="match status" value="1"/>
</dbReference>
<dbReference type="GO" id="GO:0005509">
    <property type="term" value="F:calcium ion binding"/>
    <property type="evidence" value="ECO:0007669"/>
    <property type="project" value="InterPro"/>
</dbReference>
<dbReference type="CDD" id="cd00051">
    <property type="entry name" value="EFh"/>
    <property type="match status" value="1"/>
</dbReference>
<accession>A0A0V0XZL1</accession>
<feature type="domain" description="EF-hand" evidence="5">
    <location>
        <begin position="292"/>
        <end position="320"/>
    </location>
</feature>
<sequence>MSAGSIFPLLTLCCVSKCVKPLLEASASLSWLARSHLPCSFLGHAGAHAPDAGRGATAGLSVKLYFRSSRADAEQLKSDCNAVFDWLAQVEMRARPTEQSASRKRVASLRQLLHEVNGKRESVHKVLNLGKQIQAICHPMVEQAVQRCLTALETRYVQASQMVKQRLLRSKSEMDRENELDIGLSSLLNWVEKMQAKIDSLLDSLPAVNSNTSTSNGTVAELDDQHRKFAELLERQLRLEMSLREREREPAEERQSCPSVGCLAETVAGLPVSRSTTGVVRWLANQKCRATDLFRRYDCDGDGRLSCGEFREAILSSHFKTNKAEMNLVVEAIDRNNDGFIDLAEFLQALKAEPELLTDDKKTSQEIEKQLSLCNCRDKYRIKVRPGGCCRLAERLKLVRIYCSAVMACDGGGWQTFQWFMNKNDPCRAKGRTNLELRERFIYARVVFKLFGCSAKKMSSLKKLANQPLLMMLLLPMLLPAVRHHLLKLLLLMTPVTTCHKQSYHHYHCHHHHHYSRQPPPYITSQNDRFALLPTTAPFTTSTAVVTRQPASATLSTTVNNMTRKKTKKRIFRRDKRSTWPLHWPIIS</sequence>
<dbReference type="InterPro" id="IPR002048">
    <property type="entry name" value="EF_hand_dom"/>
</dbReference>
<dbReference type="SUPFAM" id="SSF46966">
    <property type="entry name" value="Spectrin repeat"/>
    <property type="match status" value="1"/>
</dbReference>